<dbReference type="Pfam" id="PF09604">
    <property type="entry name" value="Potass_KdpF"/>
    <property type="match status" value="1"/>
</dbReference>
<proteinExistence type="predicted"/>
<dbReference type="InterPro" id="IPR011726">
    <property type="entry name" value="KdpF"/>
</dbReference>
<name>A0A2A2GBR8_9BACT</name>
<dbReference type="AlphaFoldDB" id="A0A2A2GBR8"/>
<gene>
    <name evidence="1" type="primary">kdpF</name>
    <name evidence="1" type="ORF">CK503_05320</name>
</gene>
<sequence>MMVLLILSVTMFGYLFYVLLHPEKF</sequence>
<dbReference type="Proteomes" id="UP000218831">
    <property type="component" value="Unassembled WGS sequence"/>
</dbReference>
<protein>
    <submittedName>
        <fullName evidence="1">K(+)-transporting ATPase subunit F</fullName>
    </submittedName>
</protein>
<keyword evidence="2" id="KW-1185">Reference proteome</keyword>
<dbReference type="GO" id="GO:0005886">
    <property type="term" value="C:plasma membrane"/>
    <property type="evidence" value="ECO:0007669"/>
    <property type="project" value="InterPro"/>
</dbReference>
<accession>A0A2A2GBR8</accession>
<reference evidence="1 2" key="1">
    <citation type="submission" date="2017-08" db="EMBL/GenBank/DDBJ databases">
        <title>Aliifodinibius alkalisoli sp. nov., isolated from saline alkaline soil.</title>
        <authorList>
            <person name="Liu D."/>
            <person name="Zhang G."/>
        </authorList>
    </citation>
    <scope>NUCLEOTIDE SEQUENCE [LARGE SCALE GENOMIC DNA]</scope>
    <source>
        <strain evidence="1 2">WN023</strain>
    </source>
</reference>
<dbReference type="GO" id="GO:0008556">
    <property type="term" value="F:P-type potassium transmembrane transporter activity"/>
    <property type="evidence" value="ECO:0007669"/>
    <property type="project" value="InterPro"/>
</dbReference>
<evidence type="ECO:0000313" key="1">
    <source>
        <dbReference type="EMBL" id="PAU95011.1"/>
    </source>
</evidence>
<comment type="caution">
    <text evidence="1">The sequence shown here is derived from an EMBL/GenBank/DDBJ whole genome shotgun (WGS) entry which is preliminary data.</text>
</comment>
<organism evidence="1 2">
    <name type="scientific">Fodinibius salipaludis</name>
    <dbReference type="NCBI Taxonomy" id="2032627"/>
    <lineage>
        <taxon>Bacteria</taxon>
        <taxon>Pseudomonadati</taxon>
        <taxon>Balneolota</taxon>
        <taxon>Balneolia</taxon>
        <taxon>Balneolales</taxon>
        <taxon>Balneolaceae</taxon>
        <taxon>Fodinibius</taxon>
    </lineage>
</organism>
<dbReference type="EMBL" id="NSKE01000003">
    <property type="protein sequence ID" value="PAU95011.1"/>
    <property type="molecule type" value="Genomic_DNA"/>
</dbReference>
<evidence type="ECO:0000313" key="2">
    <source>
        <dbReference type="Proteomes" id="UP000218831"/>
    </source>
</evidence>
<dbReference type="NCBIfam" id="TIGR02115">
    <property type="entry name" value="potass_kdpF"/>
    <property type="match status" value="1"/>
</dbReference>